<dbReference type="EMBL" id="JBDJNQ010000016">
    <property type="protein sequence ID" value="MEN5380320.1"/>
    <property type="molecule type" value="Genomic_DNA"/>
</dbReference>
<evidence type="ECO:0000313" key="2">
    <source>
        <dbReference type="EMBL" id="MEN5380320.1"/>
    </source>
</evidence>
<dbReference type="RefSeq" id="WP_183914054.1">
    <property type="nucleotide sequence ID" value="NZ_JBDJNQ010000016.1"/>
</dbReference>
<evidence type="ECO:0000256" key="1">
    <source>
        <dbReference type="ARBA" id="ARBA00010751"/>
    </source>
</evidence>
<dbReference type="SUPFAM" id="SSF117782">
    <property type="entry name" value="YbjQ-like"/>
    <property type="match status" value="1"/>
</dbReference>
<dbReference type="PANTHER" id="PTHR34068:SF1">
    <property type="entry name" value="UPF0145 PROTEIN YBJQ"/>
    <property type="match status" value="1"/>
</dbReference>
<name>A0ABV0C0G9_9SPHI</name>
<comment type="caution">
    <text evidence="2">The sequence shown here is derived from an EMBL/GenBank/DDBJ whole genome shotgun (WGS) entry which is preliminary data.</text>
</comment>
<proteinExistence type="inferred from homology"/>
<accession>A0ABV0C0G9</accession>
<dbReference type="Pfam" id="PF01906">
    <property type="entry name" value="YbjQ_1"/>
    <property type="match status" value="1"/>
</dbReference>
<dbReference type="Proteomes" id="UP001409291">
    <property type="component" value="Unassembled WGS sequence"/>
</dbReference>
<evidence type="ECO:0000313" key="3">
    <source>
        <dbReference type="Proteomes" id="UP001409291"/>
    </source>
</evidence>
<sequence length="106" mass="11751">MIVTSTNSIEGREVLRYFDPISATAVIGANALSEIGASLVDLFGGRSRNYENKLQELYKSVVESLKQNARSYRTDAVIGFSVNIDELSGKGTPIVYDHRYRYISIA</sequence>
<keyword evidence="3" id="KW-1185">Reference proteome</keyword>
<dbReference type="PANTHER" id="PTHR34068">
    <property type="entry name" value="UPF0145 PROTEIN YBJQ"/>
    <property type="match status" value="1"/>
</dbReference>
<gene>
    <name evidence="2" type="ORF">ABE541_23850</name>
</gene>
<dbReference type="InterPro" id="IPR002765">
    <property type="entry name" value="UPF0145_YbjQ-like"/>
</dbReference>
<dbReference type="InterPro" id="IPR035439">
    <property type="entry name" value="UPF0145_dom_sf"/>
</dbReference>
<comment type="similarity">
    <text evidence="1">Belongs to the UPF0145 family.</text>
</comment>
<reference evidence="2 3" key="1">
    <citation type="submission" date="2024-04" db="EMBL/GenBank/DDBJ databases">
        <title>WGS of bacteria from Torrens River.</title>
        <authorList>
            <person name="Wyrsch E.R."/>
            <person name="Drigo B."/>
        </authorList>
    </citation>
    <scope>NUCLEOTIDE SEQUENCE [LARGE SCALE GENOMIC DNA]</scope>
    <source>
        <strain evidence="2 3">TWI391</strain>
    </source>
</reference>
<organism evidence="2 3">
    <name type="scientific">Sphingobacterium kitahiroshimense</name>
    <dbReference type="NCBI Taxonomy" id="470446"/>
    <lineage>
        <taxon>Bacteria</taxon>
        <taxon>Pseudomonadati</taxon>
        <taxon>Bacteroidota</taxon>
        <taxon>Sphingobacteriia</taxon>
        <taxon>Sphingobacteriales</taxon>
        <taxon>Sphingobacteriaceae</taxon>
        <taxon>Sphingobacterium</taxon>
    </lineage>
</organism>
<protein>
    <submittedName>
        <fullName evidence="2">Heavy metal-binding domain-containing protein</fullName>
    </submittedName>
</protein>
<dbReference type="Gene3D" id="3.30.110.70">
    <property type="entry name" value="Hypothetical protein apc22750. Chain B"/>
    <property type="match status" value="1"/>
</dbReference>